<accession>A0AA96LMG6</accession>
<organism evidence="1 2">
    <name type="scientific">Paenibacillus roseopurpureus</name>
    <dbReference type="NCBI Taxonomy" id="2918901"/>
    <lineage>
        <taxon>Bacteria</taxon>
        <taxon>Bacillati</taxon>
        <taxon>Bacillota</taxon>
        <taxon>Bacilli</taxon>
        <taxon>Bacillales</taxon>
        <taxon>Paenibacillaceae</taxon>
        <taxon>Paenibacillus</taxon>
    </lineage>
</organism>
<evidence type="ECO:0000313" key="2">
    <source>
        <dbReference type="Proteomes" id="UP001304650"/>
    </source>
</evidence>
<dbReference type="Proteomes" id="UP001304650">
    <property type="component" value="Chromosome"/>
</dbReference>
<name>A0AA96LMG6_9BACL</name>
<dbReference type="InterPro" id="IPR058094">
    <property type="entry name" value="Ig-like_OmpL47-like"/>
</dbReference>
<dbReference type="AlphaFoldDB" id="A0AA96LMG6"/>
<proteinExistence type="predicted"/>
<keyword evidence="2" id="KW-1185">Reference proteome</keyword>
<dbReference type="EMBL" id="CP130319">
    <property type="protein sequence ID" value="WNR44702.1"/>
    <property type="molecule type" value="Genomic_DNA"/>
</dbReference>
<reference evidence="1" key="1">
    <citation type="submission" date="2022-02" db="EMBL/GenBank/DDBJ databases">
        <title>Paenibacillus sp. MBLB1832 Whole Genome Shotgun Sequencing.</title>
        <authorList>
            <person name="Hwang C.Y."/>
            <person name="Cho E.-S."/>
            <person name="Seo M.-J."/>
        </authorList>
    </citation>
    <scope>NUCLEOTIDE SEQUENCE</scope>
    <source>
        <strain evidence="1">MBLB1832</strain>
    </source>
</reference>
<sequence length="766" mass="82255">MIETAPITSSVAPTEWSEANATVKLTATDTGSGVAHTFYSLDGTNYVEGTTIDVNKNGANHIYFYSVDKAGNVEAVQTIEVKMDKTPPVTRSNAPAEWSKENVTVELTATDVGSGVAHTYYAVNGADFVEGTSFLVDKEGVNQISFYSVDIAGNVEEVKSAAVKIDRTPPVTVTNTPSEWSKERVTVDLLATDTGSGVAHTYYAVNGADFTEGTTLVVDKDGVNQISFYSVDFAGNVEELKTKEVKIDKTPPVTVSNAPTKWSKEAVNVELTATDIGTGVAHTYYAVNGADFVEGTSFLVDKEGVNQISFYSVDIAGNVEEVKSAAVKIDRTPPVTVTNTPSEWSKERVTVDLLATDTGSGVAHTYYAVNGADFTEGTTLVVDKDGVNQISFYSVDFAGNVEELKTKEVKIDKTPPVTVSNAPTKWSKEAVNVELTATDIGSGVAHTYYAVNEADFIEGTSFVVDKEGVNQISFYSVDFAGNVEAVKTAEIKIDKTPPVTISNAPTEWSKDKVTIKLTATDTGSGVAKTFYAINGADYVEGTSFVVDKVGINKISFYSVDKAGNKEAVQTAEVKIDNTAPVVTMDLGNEHKLGASLPLIYLAKDEQSGIAFEKMVVKGPDQAELIMPNGANLQLVNPGTYTITVTVTNKAGLSTTIERKFVVYVPATIEVTPKVIKGNSGVFTVRVEMPNGYKAGTSSQGFDLNTATINGVKALTSNNGYYNQAKQGQFKFERSDFNWTTTSVTLEFRCYMDGYLFIGQKTVEVQK</sequence>
<protein>
    <submittedName>
        <fullName evidence="1">Uncharacterized protein</fullName>
    </submittedName>
</protein>
<dbReference type="KEGG" id="proo:MJB10_00605"/>
<dbReference type="NCBIfam" id="NF047446">
    <property type="entry name" value="barrel_OmpL47"/>
    <property type="match status" value="7"/>
</dbReference>
<dbReference type="RefSeq" id="WP_314800491.1">
    <property type="nucleotide sequence ID" value="NZ_CP130319.1"/>
</dbReference>
<dbReference type="Gene3D" id="3.30.1920.20">
    <property type="match status" value="7"/>
</dbReference>
<gene>
    <name evidence="1" type="ORF">MJB10_00605</name>
</gene>
<evidence type="ECO:0000313" key="1">
    <source>
        <dbReference type="EMBL" id="WNR44702.1"/>
    </source>
</evidence>